<keyword evidence="2" id="KW-0255">Endonuclease</keyword>
<keyword evidence="3" id="KW-1185">Reference proteome</keyword>
<feature type="domain" description="Endonuclease/exonuclease/phosphatase" evidence="1">
    <location>
        <begin position="24"/>
        <end position="272"/>
    </location>
</feature>
<sequence>MNQDADREPPALVGLATPPALHLMSWNIRRRVPSPHWRRADRWSHRAPSIAALLRAERPTILGIQEALAGQAQFVAHSLGDRYRSIGVGRSRSGRGEGCPLFYDADRLELTSWEQLALSDRPHKPGSVSWMSWGNVFPRIMVAASFRDRDTAASLCVINTHFDHLSQRSRVRSARAVRRRALEQPHPAAIMGDLNAGPHSPAVRELLGNGELVDTWAAAEARVSDEWATYANYRPPRPEGKRIDMIAATPGVAVLRAAINPRQYSGAWGSDHLPIHAMVDATQQERIE</sequence>
<protein>
    <submittedName>
        <fullName evidence="2">Endonuclease/exonuclease/phosphatase family protein</fullName>
    </submittedName>
</protein>
<dbReference type="PANTHER" id="PTHR12121:SF36">
    <property type="entry name" value="ENDONUCLEASE_EXONUCLEASE_PHOSPHATASE DOMAIN-CONTAINING PROTEIN"/>
    <property type="match status" value="1"/>
</dbReference>
<dbReference type="Gene3D" id="3.60.10.10">
    <property type="entry name" value="Endonuclease/exonuclease/phosphatase"/>
    <property type="match status" value="1"/>
</dbReference>
<proteinExistence type="predicted"/>
<name>A0ABU8LRE8_9MICO</name>
<dbReference type="SUPFAM" id="SSF56219">
    <property type="entry name" value="DNase I-like"/>
    <property type="match status" value="1"/>
</dbReference>
<organism evidence="2 3">
    <name type="scientific">Microbacterium marmarense</name>
    <dbReference type="NCBI Taxonomy" id="3122051"/>
    <lineage>
        <taxon>Bacteria</taxon>
        <taxon>Bacillati</taxon>
        <taxon>Actinomycetota</taxon>
        <taxon>Actinomycetes</taxon>
        <taxon>Micrococcales</taxon>
        <taxon>Microbacteriaceae</taxon>
        <taxon>Microbacterium</taxon>
    </lineage>
</organism>
<keyword evidence="2" id="KW-0378">Hydrolase</keyword>
<dbReference type="InterPro" id="IPR005135">
    <property type="entry name" value="Endo/exonuclease/phosphatase"/>
</dbReference>
<dbReference type="InterPro" id="IPR050410">
    <property type="entry name" value="CCR4/nocturin_mRNA_transcr"/>
</dbReference>
<dbReference type="Proteomes" id="UP001368654">
    <property type="component" value="Unassembled WGS sequence"/>
</dbReference>
<dbReference type="RefSeq" id="WP_337337271.1">
    <property type="nucleotide sequence ID" value="NZ_JBBDGL010000001.1"/>
</dbReference>
<comment type="caution">
    <text evidence="2">The sequence shown here is derived from an EMBL/GenBank/DDBJ whole genome shotgun (WGS) entry which is preliminary data.</text>
</comment>
<gene>
    <name evidence="2" type="ORF">WDU96_04405</name>
</gene>
<evidence type="ECO:0000259" key="1">
    <source>
        <dbReference type="Pfam" id="PF03372"/>
    </source>
</evidence>
<reference evidence="2 3" key="1">
    <citation type="submission" date="2024-02" db="EMBL/GenBank/DDBJ databases">
        <authorList>
            <person name="Saticioglu I.B."/>
        </authorList>
    </citation>
    <scope>NUCLEOTIDE SEQUENCE [LARGE SCALE GENOMIC DNA]</scope>
    <source>
        <strain evidence="2 3">Mu-86</strain>
    </source>
</reference>
<evidence type="ECO:0000313" key="3">
    <source>
        <dbReference type="Proteomes" id="UP001368654"/>
    </source>
</evidence>
<dbReference type="PANTHER" id="PTHR12121">
    <property type="entry name" value="CARBON CATABOLITE REPRESSOR PROTEIN 4"/>
    <property type="match status" value="1"/>
</dbReference>
<dbReference type="Pfam" id="PF03372">
    <property type="entry name" value="Exo_endo_phos"/>
    <property type="match status" value="1"/>
</dbReference>
<accession>A0ABU8LRE8</accession>
<dbReference type="EMBL" id="JBBDGL010000001">
    <property type="protein sequence ID" value="MEJ1154843.1"/>
    <property type="molecule type" value="Genomic_DNA"/>
</dbReference>
<dbReference type="CDD" id="cd09083">
    <property type="entry name" value="EEP-1"/>
    <property type="match status" value="1"/>
</dbReference>
<dbReference type="InterPro" id="IPR036691">
    <property type="entry name" value="Endo/exonu/phosph_ase_sf"/>
</dbReference>
<keyword evidence="2" id="KW-0540">Nuclease</keyword>
<dbReference type="GO" id="GO:0004519">
    <property type="term" value="F:endonuclease activity"/>
    <property type="evidence" value="ECO:0007669"/>
    <property type="project" value="UniProtKB-KW"/>
</dbReference>
<evidence type="ECO:0000313" key="2">
    <source>
        <dbReference type="EMBL" id="MEJ1154843.1"/>
    </source>
</evidence>